<dbReference type="AlphaFoldDB" id="A0A1E1W0P2"/>
<feature type="compositionally biased region" description="Basic and acidic residues" evidence="2">
    <location>
        <begin position="1"/>
        <end position="17"/>
    </location>
</feature>
<sequence length="292" mass="34676">PKEKSHSVTRRDTHDSETPQGKMSNTRTSLDLDKIKLKKQVMELQQKISQAEKEILQLKSQIDTLELKLTQTLTPEQLALQKSYTKRTQKENLQPNHRICIISTNKRNKVLKIAENTLAKYDLCHYLMPNRSIKKILEEIEMKIVDYTMNDFCLILLGEEEFNYSNNYQDLVYIIRETLKKIHNTNFIICSPTFKCARYSNVYNWRVEHFNKILNEDVINHEYAYLIDSNLNLKYDVTMFHTQGGTVNNRGMQTIFKQVDERITEIENWIQVNNLNKTSENDKEDREIFFRK</sequence>
<feature type="region of interest" description="Disordered" evidence="2">
    <location>
        <begin position="1"/>
        <end position="28"/>
    </location>
</feature>
<evidence type="ECO:0000256" key="2">
    <source>
        <dbReference type="SAM" id="MobiDB-lite"/>
    </source>
</evidence>
<evidence type="ECO:0000313" key="3">
    <source>
        <dbReference type="EMBL" id="JAT80533.1"/>
    </source>
</evidence>
<feature type="coiled-coil region" evidence="1">
    <location>
        <begin position="34"/>
        <end position="68"/>
    </location>
</feature>
<gene>
    <name evidence="3" type="ORF">g.16484</name>
</gene>
<name>A0A1E1W0P2_PECGO</name>
<feature type="non-terminal residue" evidence="3">
    <location>
        <position position="1"/>
    </location>
</feature>
<organism evidence="3">
    <name type="scientific">Pectinophora gossypiella</name>
    <name type="common">Cotton pink bollworm</name>
    <name type="synonym">Depressaria gossypiella</name>
    <dbReference type="NCBI Taxonomy" id="13191"/>
    <lineage>
        <taxon>Eukaryota</taxon>
        <taxon>Metazoa</taxon>
        <taxon>Ecdysozoa</taxon>
        <taxon>Arthropoda</taxon>
        <taxon>Hexapoda</taxon>
        <taxon>Insecta</taxon>
        <taxon>Pterygota</taxon>
        <taxon>Neoptera</taxon>
        <taxon>Endopterygota</taxon>
        <taxon>Lepidoptera</taxon>
        <taxon>Glossata</taxon>
        <taxon>Ditrysia</taxon>
        <taxon>Gelechioidea</taxon>
        <taxon>Gelechiidae</taxon>
        <taxon>Apatetrinae</taxon>
        <taxon>Pectinophora</taxon>
    </lineage>
</organism>
<feature type="compositionally biased region" description="Polar residues" evidence="2">
    <location>
        <begin position="18"/>
        <end position="28"/>
    </location>
</feature>
<evidence type="ECO:0008006" key="4">
    <source>
        <dbReference type="Google" id="ProtNLM"/>
    </source>
</evidence>
<accession>A0A1E1W0P2</accession>
<reference evidence="3" key="1">
    <citation type="submission" date="2015-09" db="EMBL/GenBank/DDBJ databases">
        <title>De novo assembly of Pectinophora gossypiella (Pink Bollworm) gut transcriptome.</title>
        <authorList>
            <person name="Tassone E.E."/>
        </authorList>
    </citation>
    <scope>NUCLEOTIDE SEQUENCE</scope>
</reference>
<keyword evidence="1" id="KW-0175">Coiled coil</keyword>
<evidence type="ECO:0000256" key="1">
    <source>
        <dbReference type="SAM" id="Coils"/>
    </source>
</evidence>
<proteinExistence type="predicted"/>
<dbReference type="EMBL" id="GDQN01010521">
    <property type="protein sequence ID" value="JAT80533.1"/>
    <property type="molecule type" value="Transcribed_RNA"/>
</dbReference>
<protein>
    <recommendedName>
        <fullName evidence="4">OSK domain-containing protein</fullName>
    </recommendedName>
</protein>